<dbReference type="SUPFAM" id="SSF50630">
    <property type="entry name" value="Acid proteases"/>
    <property type="match status" value="1"/>
</dbReference>
<keyword evidence="3" id="KW-1185">Reference proteome</keyword>
<reference evidence="2" key="1">
    <citation type="submission" date="2023-04" db="EMBL/GenBank/DDBJ databases">
        <title>Phytophthora fragariaefolia NBRC 109709.</title>
        <authorList>
            <person name="Ichikawa N."/>
            <person name="Sato H."/>
            <person name="Tonouchi N."/>
        </authorList>
    </citation>
    <scope>NUCLEOTIDE SEQUENCE</scope>
    <source>
        <strain evidence="2">NBRC 109709</strain>
    </source>
</reference>
<dbReference type="CDD" id="cd00303">
    <property type="entry name" value="retropepsin_like"/>
    <property type="match status" value="1"/>
</dbReference>
<dbReference type="Proteomes" id="UP001165121">
    <property type="component" value="Unassembled WGS sequence"/>
</dbReference>
<protein>
    <submittedName>
        <fullName evidence="2">Unnamed protein product</fullName>
    </submittedName>
</protein>
<evidence type="ECO:0000313" key="3">
    <source>
        <dbReference type="Proteomes" id="UP001165121"/>
    </source>
</evidence>
<feature type="compositionally biased region" description="Low complexity" evidence="1">
    <location>
        <begin position="226"/>
        <end position="243"/>
    </location>
</feature>
<dbReference type="Pfam" id="PF13650">
    <property type="entry name" value="Asp_protease_2"/>
    <property type="match status" value="1"/>
</dbReference>
<organism evidence="2 3">
    <name type="scientific">Phytophthora fragariaefolia</name>
    <dbReference type="NCBI Taxonomy" id="1490495"/>
    <lineage>
        <taxon>Eukaryota</taxon>
        <taxon>Sar</taxon>
        <taxon>Stramenopiles</taxon>
        <taxon>Oomycota</taxon>
        <taxon>Peronosporomycetes</taxon>
        <taxon>Peronosporales</taxon>
        <taxon>Peronosporaceae</taxon>
        <taxon>Phytophthora</taxon>
    </lineage>
</organism>
<dbReference type="OrthoDB" id="102859at2759"/>
<gene>
    <name evidence="2" type="ORF">Pfra01_001452000</name>
</gene>
<evidence type="ECO:0000313" key="2">
    <source>
        <dbReference type="EMBL" id="GMF43212.1"/>
    </source>
</evidence>
<dbReference type="Gene3D" id="2.40.70.10">
    <property type="entry name" value="Acid Proteases"/>
    <property type="match status" value="1"/>
</dbReference>
<sequence length="575" mass="65676">MNSSKRKDDKELYLTYSIVVRHADKEKGMEEEIVTKKMPKFIDGGPKDSLEWVYHFKQLAATKHWSAEDKFSNTSLLLEGDLRDEFEYESITDGDVRMEDEFWHALHAASKVVLPVDYSEKLQEELWEIKKSRAESLADYSKRFRALARMEKTLAGLSENSAMCEDALCRLFKRGLPFEWQNKYDASGQVYSTVAALVPFFERIEQGEQRIHRAPSTHGQERRNSNNRSNSRNNGRNNSYNRHNNSHHHHNNNRQQLRGGNRGRGNADVNGNNSSSSKYCTFHRTTTHNTQDCRALQQNRQHEEHQQAGHKSRTSALQHGEPAYKRQTHVEQRAHGSSDEAYMFVGVRTPSHPSQPPMRIMIKLEHGKEQYHALLDSGCSRSIIRSNVMQELESKGSTLATSRVSFTLAEGNTSSQGSMIVRFRIPQLKRDSIIVHAFEVLPNLKDEMVIGRDIMTALGLVVGFGAGRIQWDGSEMTIKMADKIPQTSSTRGLVEVVDEYDDELFAGDATDVKPADLLPQHLEAALQHCYIKLLEEFYDLYRGRLGRIRLPDYVLPLIADYEPSHAKPYSIARSQ</sequence>
<dbReference type="AlphaFoldDB" id="A0A9W6XQ10"/>
<evidence type="ECO:0000256" key="1">
    <source>
        <dbReference type="SAM" id="MobiDB-lite"/>
    </source>
</evidence>
<feature type="compositionally biased region" description="Low complexity" evidence="1">
    <location>
        <begin position="253"/>
        <end position="273"/>
    </location>
</feature>
<comment type="caution">
    <text evidence="2">The sequence shown here is derived from an EMBL/GenBank/DDBJ whole genome shotgun (WGS) entry which is preliminary data.</text>
</comment>
<feature type="region of interest" description="Disordered" evidence="1">
    <location>
        <begin position="296"/>
        <end position="329"/>
    </location>
</feature>
<dbReference type="PANTHER" id="PTHR47331">
    <property type="entry name" value="PHD-TYPE DOMAIN-CONTAINING PROTEIN"/>
    <property type="match status" value="1"/>
</dbReference>
<name>A0A9W6XQ10_9STRA</name>
<accession>A0A9W6XQ10</accession>
<feature type="region of interest" description="Disordered" evidence="1">
    <location>
        <begin position="211"/>
        <end position="280"/>
    </location>
</feature>
<dbReference type="InterPro" id="IPR021109">
    <property type="entry name" value="Peptidase_aspartic_dom_sf"/>
</dbReference>
<dbReference type="EMBL" id="BSXT01001519">
    <property type="protein sequence ID" value="GMF43212.1"/>
    <property type="molecule type" value="Genomic_DNA"/>
</dbReference>
<proteinExistence type="predicted"/>